<protein>
    <recommendedName>
        <fullName evidence="4">Phosphoribosyltransferase domain-containing protein</fullName>
    </recommendedName>
</protein>
<dbReference type="EMBL" id="QFOZ01000003">
    <property type="protein sequence ID" value="PZP89275.1"/>
    <property type="molecule type" value="Genomic_DNA"/>
</dbReference>
<dbReference type="PANTHER" id="PTHR47505">
    <property type="entry name" value="DNA UTILIZATION PROTEIN YHGH"/>
    <property type="match status" value="1"/>
</dbReference>
<name>A0A2W5IAY5_9ACTN</name>
<dbReference type="InterPro" id="IPR000836">
    <property type="entry name" value="PRTase_dom"/>
</dbReference>
<evidence type="ECO:0000313" key="3">
    <source>
        <dbReference type="Proteomes" id="UP000248606"/>
    </source>
</evidence>
<organism evidence="2 3">
    <name type="scientific">Lawsonella clevelandensis</name>
    <dbReference type="NCBI Taxonomy" id="1528099"/>
    <lineage>
        <taxon>Bacteria</taxon>
        <taxon>Bacillati</taxon>
        <taxon>Actinomycetota</taxon>
        <taxon>Actinomycetes</taxon>
        <taxon>Mycobacteriales</taxon>
        <taxon>Lawsonellaceae</taxon>
        <taxon>Lawsonella</taxon>
    </lineage>
</organism>
<dbReference type="Proteomes" id="UP000248606">
    <property type="component" value="Unassembled WGS sequence"/>
</dbReference>
<dbReference type="InterPro" id="IPR051910">
    <property type="entry name" value="ComF/GntX_DNA_util-trans"/>
</dbReference>
<dbReference type="RefSeq" id="WP_303678702.1">
    <property type="nucleotide sequence ID" value="NZ_CAKZIO010000014.1"/>
</dbReference>
<dbReference type="PANTHER" id="PTHR47505:SF1">
    <property type="entry name" value="DNA UTILIZATION PROTEIN YHGH"/>
    <property type="match status" value="1"/>
</dbReference>
<reference evidence="2 3" key="1">
    <citation type="submission" date="2017-08" db="EMBL/GenBank/DDBJ databases">
        <title>Infants hospitalized years apart are colonized by the same room-sourced microbial strains.</title>
        <authorList>
            <person name="Brooks B."/>
            <person name="Olm M.R."/>
            <person name="Firek B.A."/>
            <person name="Baker R."/>
            <person name="Thomas B.C."/>
            <person name="Morowitz M.J."/>
            <person name="Banfield J.F."/>
        </authorList>
    </citation>
    <scope>NUCLEOTIDE SEQUENCE [LARGE SCALE GENOMIC DNA]</scope>
    <source>
        <strain evidence="2">S2_006_000_R1_57</strain>
    </source>
</reference>
<comment type="caution">
    <text evidence="2">The sequence shown here is derived from an EMBL/GenBank/DDBJ whole genome shotgun (WGS) entry which is preliminary data.</text>
</comment>
<dbReference type="AlphaFoldDB" id="A0A2W5IAY5"/>
<sequence length="293" mass="31063">MTFSAGQGLHELLVPVRCAGCGAPGVDWCEKCHKHLAGPPRRIHPRVAIPCPVWSISPYSGPVAAGIVALKEDRRQALAQPFGQALAHAAAQLVAAGEILHPAERPWLLVPAPSTALSIRERGFHHVREIAEAMAHTLQGAQYDQLSQGIQSVQPVQWKHPSGQCDGQTASLDALLGGISGEIVVADVLQAAPHTDAVGLTATQRRDNLAGTITCHTQVVEQLEHLAETITSPQMTSAPTISSSSGIPQKRVSRWEILLVDDVTTTGATIAECFFALHNCGLRLRGALTLCAA</sequence>
<dbReference type="InterPro" id="IPR029057">
    <property type="entry name" value="PRTase-like"/>
</dbReference>
<accession>A0A2W5IAY5</accession>
<gene>
    <name evidence="2" type="ORF">DI579_03495</name>
</gene>
<evidence type="ECO:0008006" key="4">
    <source>
        <dbReference type="Google" id="ProtNLM"/>
    </source>
</evidence>
<dbReference type="CDD" id="cd06223">
    <property type="entry name" value="PRTases_typeI"/>
    <property type="match status" value="1"/>
</dbReference>
<dbReference type="SUPFAM" id="SSF53271">
    <property type="entry name" value="PRTase-like"/>
    <property type="match status" value="1"/>
</dbReference>
<comment type="similarity">
    <text evidence="1">Belongs to the ComF/GntX family.</text>
</comment>
<dbReference type="Gene3D" id="3.40.50.2020">
    <property type="match status" value="1"/>
</dbReference>
<proteinExistence type="inferred from homology"/>
<evidence type="ECO:0000313" key="2">
    <source>
        <dbReference type="EMBL" id="PZP89275.1"/>
    </source>
</evidence>
<evidence type="ECO:0000256" key="1">
    <source>
        <dbReference type="ARBA" id="ARBA00008007"/>
    </source>
</evidence>